<dbReference type="InterPro" id="IPR000182">
    <property type="entry name" value="GNAT_dom"/>
</dbReference>
<keyword evidence="3" id="KW-1185">Reference proteome</keyword>
<organism evidence="2 3">
    <name type="scientific">Phyllobacterium phragmitis</name>
    <dbReference type="NCBI Taxonomy" id="2670329"/>
    <lineage>
        <taxon>Bacteria</taxon>
        <taxon>Pseudomonadati</taxon>
        <taxon>Pseudomonadota</taxon>
        <taxon>Alphaproteobacteria</taxon>
        <taxon>Hyphomicrobiales</taxon>
        <taxon>Phyllobacteriaceae</taxon>
        <taxon>Phyllobacterium</taxon>
    </lineage>
</organism>
<reference evidence="2 3" key="1">
    <citation type="submission" date="2018-02" db="EMBL/GenBank/DDBJ databases">
        <title>The draft genome of Phyllobacterium sp. 1N-3.</title>
        <authorList>
            <person name="Liu L."/>
            <person name="Li L."/>
            <person name="Zhang X."/>
            <person name="Wang T."/>
            <person name="Liang L."/>
        </authorList>
    </citation>
    <scope>NUCLEOTIDE SEQUENCE [LARGE SCALE GENOMIC DNA]</scope>
    <source>
        <strain evidence="2 3">1N-3</strain>
    </source>
</reference>
<dbReference type="SUPFAM" id="SSF55729">
    <property type="entry name" value="Acyl-CoA N-acyltransferases (Nat)"/>
    <property type="match status" value="1"/>
</dbReference>
<dbReference type="Proteomes" id="UP000239434">
    <property type="component" value="Unassembled WGS sequence"/>
</dbReference>
<dbReference type="RefSeq" id="WP_105744844.1">
    <property type="nucleotide sequence ID" value="NZ_PVBR01000025.1"/>
</dbReference>
<dbReference type="Gene3D" id="3.40.630.30">
    <property type="match status" value="1"/>
</dbReference>
<keyword evidence="2" id="KW-0808">Transferase</keyword>
<dbReference type="InterPro" id="IPR016181">
    <property type="entry name" value="Acyl_CoA_acyltransferase"/>
</dbReference>
<sequence length="180" mass="19580">MTSDSDPSNRNIRPNAGAGGLTIRATRVEDCEALAALVNLPGFRAGTLRLPFQTIEGTRKWLENQSADTLNIVAVLEGRLVGHAGLNRHRGRRSHCAGIGMGVHDDHRGEGIGTALLGALVDAADNWLALKRLELTVYVDNEPAIRLYERFGFQREGINRAFAFRAGCYVDALSMARLNA</sequence>
<dbReference type="Pfam" id="PF00583">
    <property type="entry name" value="Acetyltransf_1"/>
    <property type="match status" value="1"/>
</dbReference>
<dbReference type="PROSITE" id="PS51186">
    <property type="entry name" value="GNAT"/>
    <property type="match status" value="1"/>
</dbReference>
<accession>A0A2S9IKL0</accession>
<dbReference type="EMBL" id="PVBR01000025">
    <property type="protein sequence ID" value="PRD41059.1"/>
    <property type="molecule type" value="Genomic_DNA"/>
</dbReference>
<dbReference type="PANTHER" id="PTHR43415">
    <property type="entry name" value="SPERMIDINE N(1)-ACETYLTRANSFERASE"/>
    <property type="match status" value="1"/>
</dbReference>
<evidence type="ECO:0000313" key="2">
    <source>
        <dbReference type="EMBL" id="PRD41059.1"/>
    </source>
</evidence>
<dbReference type="PANTHER" id="PTHR43415:SF3">
    <property type="entry name" value="GNAT-FAMILY ACETYLTRANSFERASE"/>
    <property type="match status" value="1"/>
</dbReference>
<evidence type="ECO:0000259" key="1">
    <source>
        <dbReference type="PROSITE" id="PS51186"/>
    </source>
</evidence>
<dbReference type="GO" id="GO:0016747">
    <property type="term" value="F:acyltransferase activity, transferring groups other than amino-acyl groups"/>
    <property type="evidence" value="ECO:0007669"/>
    <property type="project" value="InterPro"/>
</dbReference>
<protein>
    <submittedName>
        <fullName evidence="2">GNAT family N-acetyltransferase</fullName>
    </submittedName>
</protein>
<proteinExistence type="predicted"/>
<evidence type="ECO:0000313" key="3">
    <source>
        <dbReference type="Proteomes" id="UP000239434"/>
    </source>
</evidence>
<name>A0A2S9IKL0_9HYPH</name>
<dbReference type="AlphaFoldDB" id="A0A2S9IKL0"/>
<dbReference type="CDD" id="cd04301">
    <property type="entry name" value="NAT_SF"/>
    <property type="match status" value="1"/>
</dbReference>
<feature type="domain" description="N-acetyltransferase" evidence="1">
    <location>
        <begin position="21"/>
        <end position="180"/>
    </location>
</feature>
<comment type="caution">
    <text evidence="2">The sequence shown here is derived from an EMBL/GenBank/DDBJ whole genome shotgun (WGS) entry which is preliminary data.</text>
</comment>
<gene>
    <name evidence="2" type="ORF">C5748_23385</name>
</gene>